<organism evidence="11 12">
    <name type="scientific">Paradevosia tibetensis</name>
    <dbReference type="NCBI Taxonomy" id="1447062"/>
    <lineage>
        <taxon>Bacteria</taxon>
        <taxon>Pseudomonadati</taxon>
        <taxon>Pseudomonadota</taxon>
        <taxon>Alphaproteobacteria</taxon>
        <taxon>Hyphomicrobiales</taxon>
        <taxon>Devosiaceae</taxon>
        <taxon>Paradevosia</taxon>
    </lineage>
</organism>
<evidence type="ECO:0000256" key="1">
    <source>
        <dbReference type="ARBA" id="ARBA00004651"/>
    </source>
</evidence>
<evidence type="ECO:0000313" key="12">
    <source>
        <dbReference type="Proteomes" id="UP000321062"/>
    </source>
</evidence>
<keyword evidence="8" id="KW-0472">Membrane</keyword>
<dbReference type="RefSeq" id="WP_049706194.1">
    <property type="nucleotide sequence ID" value="NZ_BMFM01000001.1"/>
</dbReference>
<keyword evidence="7" id="KW-1133">Transmembrane helix</keyword>
<proteinExistence type="predicted"/>
<evidence type="ECO:0000256" key="9">
    <source>
        <dbReference type="ARBA" id="ARBA00035611"/>
    </source>
</evidence>
<dbReference type="CDD" id="cd06579">
    <property type="entry name" value="TM_PBP1_transp_AraH_like"/>
    <property type="match status" value="1"/>
</dbReference>
<evidence type="ECO:0000256" key="6">
    <source>
        <dbReference type="ARBA" id="ARBA00022692"/>
    </source>
</evidence>
<keyword evidence="6" id="KW-0812">Transmembrane</keyword>
<gene>
    <name evidence="11" type="ORF">FNA67_16520</name>
</gene>
<comment type="function">
    <text evidence="9">Part of the binding-protein-dependent transport system for D-xylose. Probably responsible for the translocation of the substrate across the membrane.</text>
</comment>
<evidence type="ECO:0000256" key="2">
    <source>
        <dbReference type="ARBA" id="ARBA00022448"/>
    </source>
</evidence>
<dbReference type="Proteomes" id="UP000321062">
    <property type="component" value="Chromosome"/>
</dbReference>
<dbReference type="InterPro" id="IPR001851">
    <property type="entry name" value="ABC_transp_permease"/>
</dbReference>
<dbReference type="Pfam" id="PF02653">
    <property type="entry name" value="BPD_transp_2"/>
    <property type="match status" value="1"/>
</dbReference>
<sequence length="404" mass="42535">MTTETATPAAQPEKTSIQSALQANLRDYGLLLALILIMVFFQITTNGTLFKPVNLTNLVLQNSYIIIMALGMLLVIVAGHIDLSVGSVSGFIGALAAVLMVQYKVPPIPAGLLCLVAGGIIGAAQGYWIAYHKIPSFIVTLAGMLVFKGLSLALLGGASVGPFPTEFQLLSAGFIPDVIGPTTLFGVTLHTTTMVIGIAGVVAMLYFGIRSRANRERHGYEAEPFPLFVTKNLIIGALVLVLTWLLASYKGLPNVLVVMSILIALFVFVTRRTTIGRRIYAMGGNEKAAKLSGIKTERLTFLTFVNMGVLAALAGLIFAARLNTATPKAGQGFELDVIAAVFIGGASAMGGVGQVAGAVIGAFIMGVMNNGMSIMGVNIDWQQVIKGLVLLAAVVFDVYNKNKG</sequence>
<evidence type="ECO:0000256" key="5">
    <source>
        <dbReference type="ARBA" id="ARBA00022597"/>
    </source>
</evidence>
<keyword evidence="3" id="KW-1003">Cell membrane</keyword>
<dbReference type="PANTHER" id="PTHR32196">
    <property type="entry name" value="ABC TRANSPORTER PERMEASE PROTEIN YPHD-RELATED-RELATED"/>
    <property type="match status" value="1"/>
</dbReference>
<keyword evidence="2" id="KW-0813">Transport</keyword>
<name>A0A5B9DRJ5_9HYPH</name>
<dbReference type="PANTHER" id="PTHR32196:SF32">
    <property type="entry name" value="XYLOSE TRANSPORT SYSTEM PERMEASE PROTEIN XYLH"/>
    <property type="match status" value="1"/>
</dbReference>
<evidence type="ECO:0000256" key="3">
    <source>
        <dbReference type="ARBA" id="ARBA00022475"/>
    </source>
</evidence>
<comment type="subcellular location">
    <subcellularLocation>
        <location evidence="1">Cell membrane</location>
        <topology evidence="1">Multi-pass membrane protein</topology>
    </subcellularLocation>
</comment>
<accession>A0A5B9DRJ5</accession>
<dbReference type="GO" id="GO:0022857">
    <property type="term" value="F:transmembrane transporter activity"/>
    <property type="evidence" value="ECO:0007669"/>
    <property type="project" value="InterPro"/>
</dbReference>
<dbReference type="GO" id="GO:0005886">
    <property type="term" value="C:plasma membrane"/>
    <property type="evidence" value="ECO:0007669"/>
    <property type="project" value="UniProtKB-SubCell"/>
</dbReference>
<evidence type="ECO:0000313" key="11">
    <source>
        <dbReference type="EMBL" id="QEE21692.1"/>
    </source>
</evidence>
<evidence type="ECO:0000256" key="7">
    <source>
        <dbReference type="ARBA" id="ARBA00022989"/>
    </source>
</evidence>
<dbReference type="KEGG" id="yti:FNA67_16520"/>
<evidence type="ECO:0000256" key="10">
    <source>
        <dbReference type="ARBA" id="ARBA00035686"/>
    </source>
</evidence>
<keyword evidence="4" id="KW-0997">Cell inner membrane</keyword>
<keyword evidence="5" id="KW-0762">Sugar transport</keyword>
<protein>
    <recommendedName>
        <fullName evidence="10">Xylose transport system permease protein XylH</fullName>
    </recommendedName>
</protein>
<dbReference type="AlphaFoldDB" id="A0A5B9DRJ5"/>
<evidence type="ECO:0000256" key="4">
    <source>
        <dbReference type="ARBA" id="ARBA00022519"/>
    </source>
</evidence>
<evidence type="ECO:0000256" key="8">
    <source>
        <dbReference type="ARBA" id="ARBA00023136"/>
    </source>
</evidence>
<dbReference type="NCBIfam" id="NF040906">
    <property type="entry name" value="GguB"/>
    <property type="match status" value="1"/>
</dbReference>
<dbReference type="OrthoDB" id="7284468at2"/>
<keyword evidence="12" id="KW-1185">Reference proteome</keyword>
<reference evidence="11 12" key="1">
    <citation type="journal article" date="2015" name="Int. J. Syst. Evol. Microbiol.">
        <title>Youhaiella tibetensis gen. nov., sp. nov., isolated from subsurface sediment.</title>
        <authorList>
            <person name="Wang Y.X."/>
            <person name="Huang F.Q."/>
            <person name="Nogi Y."/>
            <person name="Pang S.J."/>
            <person name="Wang P.K."/>
            <person name="Lv J."/>
        </authorList>
    </citation>
    <scope>NUCLEOTIDE SEQUENCE [LARGE SCALE GENOMIC DNA]</scope>
    <source>
        <strain evidence="12">fig4</strain>
    </source>
</reference>
<dbReference type="EMBL" id="CP041690">
    <property type="protein sequence ID" value="QEE21692.1"/>
    <property type="molecule type" value="Genomic_DNA"/>
</dbReference>